<dbReference type="EMBL" id="JALJOR010000003">
    <property type="protein sequence ID" value="KAK9819799.1"/>
    <property type="molecule type" value="Genomic_DNA"/>
</dbReference>
<evidence type="ECO:0000313" key="2">
    <source>
        <dbReference type="EMBL" id="KAK9819799.1"/>
    </source>
</evidence>
<dbReference type="Proteomes" id="UP001489004">
    <property type="component" value="Unassembled WGS sequence"/>
</dbReference>
<organism evidence="2 3">
    <name type="scientific">[Myrmecia] bisecta</name>
    <dbReference type="NCBI Taxonomy" id="41462"/>
    <lineage>
        <taxon>Eukaryota</taxon>
        <taxon>Viridiplantae</taxon>
        <taxon>Chlorophyta</taxon>
        <taxon>core chlorophytes</taxon>
        <taxon>Trebouxiophyceae</taxon>
        <taxon>Trebouxiales</taxon>
        <taxon>Trebouxiaceae</taxon>
        <taxon>Myrmecia</taxon>
    </lineage>
</organism>
<gene>
    <name evidence="2" type="ORF">WJX72_002501</name>
</gene>
<dbReference type="AlphaFoldDB" id="A0AAW1QEH8"/>
<feature type="region of interest" description="Disordered" evidence="1">
    <location>
        <begin position="335"/>
        <end position="357"/>
    </location>
</feature>
<feature type="compositionally biased region" description="Basic and acidic residues" evidence="1">
    <location>
        <begin position="147"/>
        <end position="156"/>
    </location>
</feature>
<comment type="caution">
    <text evidence="2">The sequence shown here is derived from an EMBL/GenBank/DDBJ whole genome shotgun (WGS) entry which is preliminary data.</text>
</comment>
<evidence type="ECO:0000313" key="3">
    <source>
        <dbReference type="Proteomes" id="UP001489004"/>
    </source>
</evidence>
<reference evidence="2 3" key="1">
    <citation type="journal article" date="2024" name="Nat. Commun.">
        <title>Phylogenomics reveals the evolutionary origins of lichenization in chlorophyte algae.</title>
        <authorList>
            <person name="Puginier C."/>
            <person name="Libourel C."/>
            <person name="Otte J."/>
            <person name="Skaloud P."/>
            <person name="Haon M."/>
            <person name="Grisel S."/>
            <person name="Petersen M."/>
            <person name="Berrin J.G."/>
            <person name="Delaux P.M."/>
            <person name="Dal Grande F."/>
            <person name="Keller J."/>
        </authorList>
    </citation>
    <scope>NUCLEOTIDE SEQUENCE [LARGE SCALE GENOMIC DNA]</scope>
    <source>
        <strain evidence="2 3">SAG 2043</strain>
    </source>
</reference>
<protein>
    <submittedName>
        <fullName evidence="2">Uncharacterized protein</fullName>
    </submittedName>
</protein>
<sequence>MSSGAGTHLQEHTGEDLHWPSLPCPIVFLTRTDEAGLRDRLLSRFSWLELRWMLSCGYYSQHKQKVRFGRCLRCLISKKTSCGSATAEFQCRSRLEVAPGCTLRPPYAAARQLTHARVDDAMEKAAKFVRLDDKSTWTTTKKKKKRAGPDANKHGPDVATVQAPKQGGRDHDCELECEACWEVIEKYLDPEDIHARWEYVNHVTNKEYVARMAMYNHTQKTEKRVLDRRVLGLPPPPPEASAPKGGAMAEFKPLARPTETQRREFGGLSRAFWPSDEDEETYRRQLSGPYSVLDGKPKFPWHWNPILRSDVKLAEKVLRTPKYFNELRSIWDATASATDPETPHAQAATHQTRRPAL</sequence>
<proteinExistence type="predicted"/>
<feature type="region of interest" description="Disordered" evidence="1">
    <location>
        <begin position="139"/>
        <end position="168"/>
    </location>
</feature>
<accession>A0AAW1QEH8</accession>
<evidence type="ECO:0000256" key="1">
    <source>
        <dbReference type="SAM" id="MobiDB-lite"/>
    </source>
</evidence>
<name>A0AAW1QEH8_9CHLO</name>
<keyword evidence="3" id="KW-1185">Reference proteome</keyword>